<keyword evidence="1" id="KW-0812">Transmembrane</keyword>
<keyword evidence="1" id="KW-0472">Membrane</keyword>
<dbReference type="SUPFAM" id="SSF48452">
    <property type="entry name" value="TPR-like"/>
    <property type="match status" value="1"/>
</dbReference>
<name>A0A9W8LEH2_9FUNG</name>
<evidence type="ECO:0000313" key="2">
    <source>
        <dbReference type="EMBL" id="KAJ2757313.1"/>
    </source>
</evidence>
<dbReference type="PANTHER" id="PTHR28142">
    <property type="entry name" value="MITOCHONDRIAL INNER MEMBRANE I-AAA PROTEASE SUPERCOMPLEX SUBUNIT MGR3-RELATED"/>
    <property type="match status" value="1"/>
</dbReference>
<dbReference type="PANTHER" id="PTHR28142:SF1">
    <property type="entry name" value="MITOCHONDRIAL INNER MEMBRANE I-AAA PROTEASE SUPERCOMPLEX SUBUNIT MGR3-RELATED"/>
    <property type="match status" value="1"/>
</dbReference>
<proteinExistence type="predicted"/>
<dbReference type="GO" id="GO:0051787">
    <property type="term" value="F:misfolded protein binding"/>
    <property type="evidence" value="ECO:0007669"/>
    <property type="project" value="TreeGrafter"/>
</dbReference>
<sequence length="449" mass="49238">MQRSVFALSRQLLSTRHARWYSDGKLFKGVPKFTRVQPKGSRQVVPIGVSDSSEHPDVDTGSRIELNAKNLGRLALIGGAAITCVGLIGVATYYVTTYFYLKNHWPVPADVENGAARNLLYKATYYEQLSPNKDRALSALEKALELLVVRGGASPDCVTVVDIKVRIAACLSGLGQREEAIKLLYQVLPTLEALSSRKNEGLSNGDNSAADLSASPGVHIASAESVLLRLAMVLGQACAASDRVDEAKRAFTIGLQTVKQMKRNIVRGFDSEDITKYTAYDDLNQEEAELTTQLAKVFYNTGDSQVASTLFKGVINAVKQHRAQLDLAPRIVGDMRTFKDGWLCLDALAMLYLAKIELDSGNTSAALPWIESARTIANDMPIQKQTPRCVDCEASLLAQLGRVAESQGNNKRALLRYREASEYARIYFSDLHSELQANVKRFESEQGTA</sequence>
<dbReference type="Proteomes" id="UP001140011">
    <property type="component" value="Unassembled WGS sequence"/>
</dbReference>
<dbReference type="OrthoDB" id="5307922at2759"/>
<dbReference type="InterPro" id="IPR040201">
    <property type="entry name" value="Mrg3-like"/>
</dbReference>
<protein>
    <submittedName>
        <fullName evidence="2">Uncharacterized protein</fullName>
    </submittedName>
</protein>
<dbReference type="GO" id="GO:0006515">
    <property type="term" value="P:protein quality control for misfolded or incompletely synthesized proteins"/>
    <property type="evidence" value="ECO:0007669"/>
    <property type="project" value="TreeGrafter"/>
</dbReference>
<dbReference type="InterPro" id="IPR011990">
    <property type="entry name" value="TPR-like_helical_dom_sf"/>
</dbReference>
<reference evidence="2" key="1">
    <citation type="submission" date="2022-07" db="EMBL/GenBank/DDBJ databases">
        <title>Phylogenomic reconstructions and comparative analyses of Kickxellomycotina fungi.</title>
        <authorList>
            <person name="Reynolds N.K."/>
            <person name="Stajich J.E."/>
            <person name="Barry K."/>
            <person name="Grigoriev I.V."/>
            <person name="Crous P."/>
            <person name="Smith M.E."/>
        </authorList>
    </citation>
    <scope>NUCLEOTIDE SEQUENCE</scope>
    <source>
        <strain evidence="2">BCRC 34297</strain>
    </source>
</reference>
<accession>A0A9W8LEH2</accession>
<evidence type="ECO:0000256" key="1">
    <source>
        <dbReference type="SAM" id="Phobius"/>
    </source>
</evidence>
<evidence type="ECO:0000313" key="3">
    <source>
        <dbReference type="Proteomes" id="UP001140011"/>
    </source>
</evidence>
<keyword evidence="1" id="KW-1133">Transmembrane helix</keyword>
<dbReference type="AlphaFoldDB" id="A0A9W8LEH2"/>
<keyword evidence="3" id="KW-1185">Reference proteome</keyword>
<feature type="transmembrane region" description="Helical" evidence="1">
    <location>
        <begin position="74"/>
        <end position="95"/>
    </location>
</feature>
<organism evidence="2 3">
    <name type="scientific">Coemansia pectinata</name>
    <dbReference type="NCBI Taxonomy" id="1052879"/>
    <lineage>
        <taxon>Eukaryota</taxon>
        <taxon>Fungi</taxon>
        <taxon>Fungi incertae sedis</taxon>
        <taxon>Zoopagomycota</taxon>
        <taxon>Kickxellomycotina</taxon>
        <taxon>Kickxellomycetes</taxon>
        <taxon>Kickxellales</taxon>
        <taxon>Kickxellaceae</taxon>
        <taxon>Coemansia</taxon>
    </lineage>
</organism>
<comment type="caution">
    <text evidence="2">The sequence shown here is derived from an EMBL/GenBank/DDBJ whole genome shotgun (WGS) entry which is preliminary data.</text>
</comment>
<dbReference type="GO" id="GO:0031942">
    <property type="term" value="C:i-AAA complex"/>
    <property type="evidence" value="ECO:0007669"/>
    <property type="project" value="TreeGrafter"/>
</dbReference>
<gene>
    <name evidence="2" type="ORF">GGI19_000133</name>
</gene>
<dbReference type="EMBL" id="JANBUH010000003">
    <property type="protein sequence ID" value="KAJ2757313.1"/>
    <property type="molecule type" value="Genomic_DNA"/>
</dbReference>
<dbReference type="Gene3D" id="1.25.40.10">
    <property type="entry name" value="Tetratricopeptide repeat domain"/>
    <property type="match status" value="1"/>
</dbReference>